<dbReference type="GO" id="GO:0006457">
    <property type="term" value="P:protein folding"/>
    <property type="evidence" value="ECO:0007669"/>
    <property type="project" value="TreeGrafter"/>
</dbReference>
<comment type="similarity">
    <text evidence="1">Belongs to the protein disulfide isomerase family.</text>
</comment>
<accession>A0A6C0ECU2</accession>
<dbReference type="AlphaFoldDB" id="A0A6C0ECU2"/>
<dbReference type="PANTHER" id="PTHR45672">
    <property type="entry name" value="PROTEIN DISULFIDE-ISOMERASE C17H9.14C-RELATED"/>
    <property type="match status" value="1"/>
</dbReference>
<dbReference type="GO" id="GO:0003756">
    <property type="term" value="F:protein disulfide isomerase activity"/>
    <property type="evidence" value="ECO:0007669"/>
    <property type="project" value="TreeGrafter"/>
</dbReference>
<dbReference type="Pfam" id="PF00085">
    <property type="entry name" value="Thioredoxin"/>
    <property type="match status" value="1"/>
</dbReference>
<sequence length="186" mass="22208">MSFKTRDFYDETIELSVLSKIFDDALAKNNMNMMEDTLYALVELYKMVKKKKGDNEDKVKIKILISELLGMLKEMYMIYLNANTSDSSKKHINPKNKTLFLFKMKTCGHCIKFEPIWQELQKIYDKKVNFLEFDVARSDKDRNIIENFKVEGFPTILLYTPKNEFYFYKDKNGRTLELMKQFIDKH</sequence>
<dbReference type="SUPFAM" id="SSF52833">
    <property type="entry name" value="Thioredoxin-like"/>
    <property type="match status" value="1"/>
</dbReference>
<dbReference type="PROSITE" id="PS51352">
    <property type="entry name" value="THIOREDOXIN_2"/>
    <property type="match status" value="1"/>
</dbReference>
<name>A0A6C0ECU2_9ZZZZ</name>
<keyword evidence="2" id="KW-0732">Signal</keyword>
<dbReference type="InterPro" id="IPR036249">
    <property type="entry name" value="Thioredoxin-like_sf"/>
</dbReference>
<evidence type="ECO:0000256" key="2">
    <source>
        <dbReference type="ARBA" id="ARBA00022729"/>
    </source>
</evidence>
<dbReference type="PANTHER" id="PTHR45672:SF3">
    <property type="entry name" value="THIOREDOXIN DOMAIN-CONTAINING PROTEIN 5"/>
    <property type="match status" value="1"/>
</dbReference>
<evidence type="ECO:0000313" key="4">
    <source>
        <dbReference type="EMBL" id="QHT26089.1"/>
    </source>
</evidence>
<organism evidence="4">
    <name type="scientific">viral metagenome</name>
    <dbReference type="NCBI Taxonomy" id="1070528"/>
    <lineage>
        <taxon>unclassified sequences</taxon>
        <taxon>metagenomes</taxon>
        <taxon>organismal metagenomes</taxon>
    </lineage>
</organism>
<evidence type="ECO:0000259" key="3">
    <source>
        <dbReference type="PROSITE" id="PS51352"/>
    </source>
</evidence>
<reference evidence="4" key="1">
    <citation type="journal article" date="2020" name="Nature">
        <title>Giant virus diversity and host interactions through global metagenomics.</title>
        <authorList>
            <person name="Schulz F."/>
            <person name="Roux S."/>
            <person name="Paez-Espino D."/>
            <person name="Jungbluth S."/>
            <person name="Walsh D.A."/>
            <person name="Denef V.J."/>
            <person name="McMahon K.D."/>
            <person name="Konstantinidis K.T."/>
            <person name="Eloe-Fadrosh E.A."/>
            <person name="Kyrpides N.C."/>
            <person name="Woyke T."/>
        </authorList>
    </citation>
    <scope>NUCLEOTIDE SEQUENCE</scope>
    <source>
        <strain evidence="4">GVMAG-M-3300023179-27</strain>
    </source>
</reference>
<protein>
    <recommendedName>
        <fullName evidence="3">Thioredoxin domain-containing protein</fullName>
    </recommendedName>
</protein>
<dbReference type="InterPro" id="IPR013766">
    <property type="entry name" value="Thioredoxin_domain"/>
</dbReference>
<dbReference type="EMBL" id="MN739778">
    <property type="protein sequence ID" value="QHT26089.1"/>
    <property type="molecule type" value="Genomic_DNA"/>
</dbReference>
<proteinExistence type="inferred from homology"/>
<dbReference type="Gene3D" id="3.40.30.10">
    <property type="entry name" value="Glutaredoxin"/>
    <property type="match status" value="1"/>
</dbReference>
<dbReference type="InterPro" id="IPR051063">
    <property type="entry name" value="PDI"/>
</dbReference>
<feature type="domain" description="Thioredoxin" evidence="3">
    <location>
        <begin position="71"/>
        <end position="186"/>
    </location>
</feature>
<dbReference type="GO" id="GO:0005783">
    <property type="term" value="C:endoplasmic reticulum"/>
    <property type="evidence" value="ECO:0007669"/>
    <property type="project" value="TreeGrafter"/>
</dbReference>
<evidence type="ECO:0000256" key="1">
    <source>
        <dbReference type="ARBA" id="ARBA00006347"/>
    </source>
</evidence>
<dbReference type="CDD" id="cd02961">
    <property type="entry name" value="PDI_a_family"/>
    <property type="match status" value="1"/>
</dbReference>